<dbReference type="GO" id="GO:0016559">
    <property type="term" value="P:peroxisome fission"/>
    <property type="evidence" value="ECO:0007669"/>
    <property type="project" value="TreeGrafter"/>
</dbReference>
<sequence>MGDMRPTMDNMADPILLEKIDKLFATGVGEHIALPQIVVVGDQSSGKSSVLEGLTGLPFPRDSGLCTRFATQITFRRAPTKMITVSIIPSRGSSEQHQEEVKNWSKADLEELAPAKFAQIMQEVHEVMGLGHGDQKGTHGTFSEDVLCLEICGPTEQLFSVIDVPGIFRKTTAGETTKQDQETVLAMVKRYMANPRSIMLTVVPANVDIATQEILTMAEEVDEEGVRTLGVLTKPDLVDSGAEKSVMELVKGVRHKLEMGWYILRNPGQKDIEDGTSDRVDIERSFFRDRAPWNTLDKDRVGVEALQVRLQEVLADKIRSEFPKVKSEIHKMLKKANDEHEELGGERETAAQQIHYLMKISMAFQKVVNSALSANYVGSDWFDQFPNLRFATDIVNRNEVVATILGCHGHSYQFKNDSKTDQKSVETTGDEPKELATKKVVLRFHDNFDELDELAADTISIPNEPARDIIPWLTNVYKGSRGFELGTFDSSLLAMTMKTQSSNWEAIAMGYIKDVISMAHRFIKTLLGLVCPDRRVQDGLLSVLMDGLFPRYQKALENVRFLLHVERRGTPATLNHYFNDNLQKSRQKRVRASVEGKSFTSDTHGGGPLVRIEDIVETRSMSNVQHVVQEVHDILESYYKVARKRFTDNLCMQAADYYLVTGPESPLRLFSPEFVAGLKEDQLMEIAGEDNALRRKRKALVKKILDLEAGKKVLS</sequence>
<dbReference type="InterPro" id="IPR022812">
    <property type="entry name" value="Dynamin"/>
</dbReference>
<dbReference type="Pfam" id="PF01031">
    <property type="entry name" value="Dynamin_M"/>
    <property type="match status" value="1"/>
</dbReference>
<dbReference type="SUPFAM" id="SSF52540">
    <property type="entry name" value="P-loop containing nucleoside triphosphate hydrolases"/>
    <property type="match status" value="1"/>
</dbReference>
<dbReference type="SMART" id="SM00053">
    <property type="entry name" value="DYNc"/>
    <property type="match status" value="1"/>
</dbReference>
<name>A0A6A6UF06_9PEZI</name>
<keyword evidence="2" id="KW-0342">GTP-binding</keyword>
<protein>
    <submittedName>
        <fullName evidence="5">Dynamin GTPase</fullName>
    </submittedName>
</protein>
<reference evidence="5" key="1">
    <citation type="journal article" date="2020" name="Stud. Mycol.">
        <title>101 Dothideomycetes genomes: a test case for predicting lifestyles and emergence of pathogens.</title>
        <authorList>
            <person name="Haridas S."/>
            <person name="Albert R."/>
            <person name="Binder M."/>
            <person name="Bloem J."/>
            <person name="Labutti K."/>
            <person name="Salamov A."/>
            <person name="Andreopoulos B."/>
            <person name="Baker S."/>
            <person name="Barry K."/>
            <person name="Bills G."/>
            <person name="Bluhm B."/>
            <person name="Cannon C."/>
            <person name="Castanera R."/>
            <person name="Culley D."/>
            <person name="Daum C."/>
            <person name="Ezra D."/>
            <person name="Gonzalez J."/>
            <person name="Henrissat B."/>
            <person name="Kuo A."/>
            <person name="Liang C."/>
            <person name="Lipzen A."/>
            <person name="Lutzoni F."/>
            <person name="Magnuson J."/>
            <person name="Mondo S."/>
            <person name="Nolan M."/>
            <person name="Ohm R."/>
            <person name="Pangilinan J."/>
            <person name="Park H.-J."/>
            <person name="Ramirez L."/>
            <person name="Alfaro M."/>
            <person name="Sun H."/>
            <person name="Tritt A."/>
            <person name="Yoshinaga Y."/>
            <person name="Zwiers L.-H."/>
            <person name="Turgeon B."/>
            <person name="Goodwin S."/>
            <person name="Spatafora J."/>
            <person name="Crous P."/>
            <person name="Grigoriev I."/>
        </authorList>
    </citation>
    <scope>NUCLEOTIDE SEQUENCE</scope>
    <source>
        <strain evidence="5">CBS 115976</strain>
    </source>
</reference>
<dbReference type="GO" id="GO:0048312">
    <property type="term" value="P:intracellular distribution of mitochondria"/>
    <property type="evidence" value="ECO:0007669"/>
    <property type="project" value="TreeGrafter"/>
</dbReference>
<dbReference type="GO" id="GO:0006897">
    <property type="term" value="P:endocytosis"/>
    <property type="evidence" value="ECO:0007669"/>
    <property type="project" value="TreeGrafter"/>
</dbReference>
<dbReference type="PROSITE" id="PS51718">
    <property type="entry name" value="G_DYNAMIN_2"/>
    <property type="match status" value="1"/>
</dbReference>
<accession>A0A6A6UF06</accession>
<dbReference type="GO" id="GO:0008017">
    <property type="term" value="F:microtubule binding"/>
    <property type="evidence" value="ECO:0007669"/>
    <property type="project" value="TreeGrafter"/>
</dbReference>
<dbReference type="InterPro" id="IPR020850">
    <property type="entry name" value="GED_dom"/>
</dbReference>
<dbReference type="Gene3D" id="1.20.120.1240">
    <property type="entry name" value="Dynamin, middle domain"/>
    <property type="match status" value="1"/>
</dbReference>
<evidence type="ECO:0000256" key="1">
    <source>
        <dbReference type="ARBA" id="ARBA00022741"/>
    </source>
</evidence>
<evidence type="ECO:0000259" key="3">
    <source>
        <dbReference type="PROSITE" id="PS51388"/>
    </source>
</evidence>
<evidence type="ECO:0000313" key="6">
    <source>
        <dbReference type="Proteomes" id="UP000799302"/>
    </source>
</evidence>
<dbReference type="EMBL" id="MU004233">
    <property type="protein sequence ID" value="KAF2670865.1"/>
    <property type="molecule type" value="Genomic_DNA"/>
</dbReference>
<feature type="domain" description="Dynamin-type G" evidence="4">
    <location>
        <begin position="31"/>
        <end position="323"/>
    </location>
</feature>
<dbReference type="PRINTS" id="PR00195">
    <property type="entry name" value="DYNAMIN"/>
</dbReference>
<organism evidence="5 6">
    <name type="scientific">Microthyrium microscopicum</name>
    <dbReference type="NCBI Taxonomy" id="703497"/>
    <lineage>
        <taxon>Eukaryota</taxon>
        <taxon>Fungi</taxon>
        <taxon>Dikarya</taxon>
        <taxon>Ascomycota</taxon>
        <taxon>Pezizomycotina</taxon>
        <taxon>Dothideomycetes</taxon>
        <taxon>Dothideomycetes incertae sedis</taxon>
        <taxon>Microthyriales</taxon>
        <taxon>Microthyriaceae</taxon>
        <taxon>Microthyrium</taxon>
    </lineage>
</organism>
<dbReference type="GO" id="GO:0005874">
    <property type="term" value="C:microtubule"/>
    <property type="evidence" value="ECO:0007669"/>
    <property type="project" value="TreeGrafter"/>
</dbReference>
<evidence type="ECO:0000313" key="5">
    <source>
        <dbReference type="EMBL" id="KAF2670865.1"/>
    </source>
</evidence>
<dbReference type="Gene3D" id="3.40.50.300">
    <property type="entry name" value="P-loop containing nucleotide triphosphate hydrolases"/>
    <property type="match status" value="1"/>
</dbReference>
<dbReference type="GO" id="GO:0016020">
    <property type="term" value="C:membrane"/>
    <property type="evidence" value="ECO:0007669"/>
    <property type="project" value="TreeGrafter"/>
</dbReference>
<dbReference type="Proteomes" id="UP000799302">
    <property type="component" value="Unassembled WGS sequence"/>
</dbReference>
<dbReference type="PANTHER" id="PTHR11566">
    <property type="entry name" value="DYNAMIN"/>
    <property type="match status" value="1"/>
</dbReference>
<dbReference type="InterPro" id="IPR000375">
    <property type="entry name" value="Dynamin_stalk"/>
</dbReference>
<proteinExistence type="predicted"/>
<keyword evidence="6" id="KW-1185">Reference proteome</keyword>
<dbReference type="GO" id="GO:0005525">
    <property type="term" value="F:GTP binding"/>
    <property type="evidence" value="ECO:0007669"/>
    <property type="project" value="InterPro"/>
</dbReference>
<dbReference type="GO" id="GO:0003924">
    <property type="term" value="F:GTPase activity"/>
    <property type="evidence" value="ECO:0007669"/>
    <property type="project" value="InterPro"/>
</dbReference>
<dbReference type="InterPro" id="IPR001401">
    <property type="entry name" value="Dynamin_GTPase"/>
</dbReference>
<dbReference type="GO" id="GO:0005739">
    <property type="term" value="C:mitochondrion"/>
    <property type="evidence" value="ECO:0007669"/>
    <property type="project" value="TreeGrafter"/>
</dbReference>
<keyword evidence="1" id="KW-0547">Nucleotide-binding</keyword>
<dbReference type="InterPro" id="IPR027417">
    <property type="entry name" value="P-loop_NTPase"/>
</dbReference>
<gene>
    <name evidence="5" type="ORF">BT63DRAFT_399120</name>
</gene>
<dbReference type="PANTHER" id="PTHR11566:SF215">
    <property type="entry name" value="DYNAMIN GTPASE"/>
    <property type="match status" value="1"/>
</dbReference>
<evidence type="ECO:0000259" key="4">
    <source>
        <dbReference type="PROSITE" id="PS51718"/>
    </source>
</evidence>
<dbReference type="CDD" id="cd08771">
    <property type="entry name" value="DLP_1"/>
    <property type="match status" value="1"/>
</dbReference>
<dbReference type="InterPro" id="IPR045063">
    <property type="entry name" value="Dynamin_N"/>
</dbReference>
<dbReference type="PROSITE" id="PS51388">
    <property type="entry name" value="GED"/>
    <property type="match status" value="1"/>
</dbReference>
<dbReference type="GO" id="GO:0000266">
    <property type="term" value="P:mitochondrial fission"/>
    <property type="evidence" value="ECO:0007669"/>
    <property type="project" value="TreeGrafter"/>
</dbReference>
<dbReference type="OrthoDB" id="415706at2759"/>
<dbReference type="FunFam" id="3.40.50.300:FF:001425">
    <property type="entry name" value="Dynamin GTPase, putative"/>
    <property type="match status" value="1"/>
</dbReference>
<evidence type="ECO:0000256" key="2">
    <source>
        <dbReference type="ARBA" id="ARBA00023134"/>
    </source>
</evidence>
<feature type="domain" description="GED" evidence="3">
    <location>
        <begin position="628"/>
        <end position="715"/>
    </location>
</feature>
<dbReference type="Pfam" id="PF00350">
    <property type="entry name" value="Dynamin_N"/>
    <property type="match status" value="1"/>
</dbReference>
<dbReference type="AlphaFoldDB" id="A0A6A6UF06"/>
<dbReference type="InterPro" id="IPR030381">
    <property type="entry name" value="G_DYNAMIN_dom"/>
</dbReference>